<dbReference type="InterPro" id="IPR049241">
    <property type="entry name" value="DUF6876"/>
</dbReference>
<gene>
    <name evidence="2" type="ORF">D1632_00420</name>
</gene>
<dbReference type="Pfam" id="PF21781">
    <property type="entry name" value="DUF6876"/>
    <property type="match status" value="1"/>
</dbReference>
<keyword evidence="3" id="KW-1185">Reference proteome</keyword>
<evidence type="ECO:0000313" key="2">
    <source>
        <dbReference type="EMBL" id="RMZ61310.1"/>
    </source>
</evidence>
<dbReference type="AlphaFoldDB" id="A0A3M7LGV2"/>
<comment type="caution">
    <text evidence="2">The sequence shown here is derived from an EMBL/GenBank/DDBJ whole genome shotgun (WGS) entry which is preliminary data.</text>
</comment>
<dbReference type="EMBL" id="QWIV01000003">
    <property type="protein sequence ID" value="RMZ61310.1"/>
    <property type="molecule type" value="Genomic_DNA"/>
</dbReference>
<proteinExistence type="predicted"/>
<name>A0A3M7LGV2_9FLAO</name>
<organism evidence="2 3">
    <name type="scientific">Chryseobacterium nematophagum</name>
    <dbReference type="NCBI Taxonomy" id="2305228"/>
    <lineage>
        <taxon>Bacteria</taxon>
        <taxon>Pseudomonadati</taxon>
        <taxon>Bacteroidota</taxon>
        <taxon>Flavobacteriia</taxon>
        <taxon>Flavobacteriales</taxon>
        <taxon>Weeksellaceae</taxon>
        <taxon>Chryseobacterium group</taxon>
        <taxon>Chryseobacterium</taxon>
    </lineage>
</organism>
<evidence type="ECO:0000313" key="3">
    <source>
        <dbReference type="Proteomes" id="UP000267524"/>
    </source>
</evidence>
<accession>A0A3M7LGV2</accession>
<reference evidence="2 3" key="1">
    <citation type="submission" date="2018-08" db="EMBL/GenBank/DDBJ databases">
        <title>Chryseobacterium nematophagum: a novel matrix digesting pathogen of nematodes.</title>
        <authorList>
            <person name="Page A."/>
            <person name="Roberts M."/>
            <person name="Felix M.-A."/>
            <person name="Weir W."/>
        </authorList>
    </citation>
    <scope>NUCLEOTIDE SEQUENCE [LARGE SCALE GENOMIC DNA]</scope>
    <source>
        <strain evidence="2 3">JUb275</strain>
    </source>
</reference>
<evidence type="ECO:0000259" key="1">
    <source>
        <dbReference type="Pfam" id="PF21781"/>
    </source>
</evidence>
<dbReference type="Proteomes" id="UP000267524">
    <property type="component" value="Unassembled WGS sequence"/>
</dbReference>
<sequence>MLTYMKNRFESANKYYNHFVSSEVFYNFQNSFLITDGIFEIAGEEECFWFLKIIADAQEYLKNFPLQNWVLGRVVNNEFLIKATDIEGKIIFEKRVLDYKFFFNEFVVCISDSLIMLPSEYKSATRTQLKITANPYYLKYQLVNIDVAKRIV</sequence>
<protein>
    <recommendedName>
        <fullName evidence="1">DUF6876 domain-containing protein</fullName>
    </recommendedName>
</protein>
<feature type="domain" description="DUF6876" evidence="1">
    <location>
        <begin position="12"/>
        <end position="121"/>
    </location>
</feature>